<comment type="caution">
    <text evidence="12">The sequence shown here is derived from an EMBL/GenBank/DDBJ whole genome shotgun (WGS) entry which is preliminary data.</text>
</comment>
<dbReference type="InterPro" id="IPR000058">
    <property type="entry name" value="Znf_AN1"/>
</dbReference>
<keyword evidence="5" id="KW-0863">Zinc-finger</keyword>
<evidence type="ECO:0000256" key="5">
    <source>
        <dbReference type="ARBA" id="ARBA00022771"/>
    </source>
</evidence>
<keyword evidence="4" id="KW-0479">Metal-binding</keyword>
<proteinExistence type="inferred from homology"/>
<name>A0A5N5UAW0_9EURY</name>
<dbReference type="PANTHER" id="PTHR43731">
    <property type="entry name" value="RHOMBOID PROTEASE"/>
    <property type="match status" value="1"/>
</dbReference>
<sequence>MAECDVCGRHVDMPYECRRCGGDFCAEHRLPENHSCPGLNEWNDPEGVFESEMDSKQTGRAGSGLFDSLTSRGGPLSYLKGNVSYLFLGIMVIVFAFQYIVYPALGFRAPGTAFPGDPGHPVWRASFVLTAEHPEYVWTWLTSVFSHGGFTHLFGNGIALFFFGPIVERYIGSKRFTALFLASGILAGLGQIALGLAAGDFTGVLGASGAIMAVMGLLTVLNPDIKVLLFFFIPMPIWGLTLGYAVISVFGAFGTLGGGIAHMAHLLGLVIGFAYGKRIEDEVSLPNQFQFGGGGGGGMGGMGGGGRRRF</sequence>
<dbReference type="PANTHER" id="PTHR43731:SF14">
    <property type="entry name" value="PRESENILIN-ASSOCIATED RHOMBOID-LIKE PROTEIN, MITOCHONDRIAL"/>
    <property type="match status" value="1"/>
</dbReference>
<dbReference type="GO" id="GO:0008270">
    <property type="term" value="F:zinc ion binding"/>
    <property type="evidence" value="ECO:0007669"/>
    <property type="project" value="UniProtKB-KW"/>
</dbReference>
<dbReference type="Pfam" id="PF01428">
    <property type="entry name" value="zf-AN1"/>
    <property type="match status" value="1"/>
</dbReference>
<keyword evidence="6" id="KW-0378">Hydrolase</keyword>
<dbReference type="Gene3D" id="4.10.1110.10">
    <property type="entry name" value="AN1-like Zinc finger"/>
    <property type="match status" value="1"/>
</dbReference>
<dbReference type="EMBL" id="QKKZ01000001">
    <property type="protein sequence ID" value="KAB7515753.1"/>
    <property type="molecule type" value="Genomic_DNA"/>
</dbReference>
<dbReference type="Pfam" id="PF01694">
    <property type="entry name" value="Rhomboid"/>
    <property type="match status" value="1"/>
</dbReference>
<dbReference type="Proteomes" id="UP000326865">
    <property type="component" value="Unassembled WGS sequence"/>
</dbReference>
<accession>A0A5N5UAW0</accession>
<evidence type="ECO:0000256" key="2">
    <source>
        <dbReference type="ARBA" id="ARBA00009045"/>
    </source>
</evidence>
<keyword evidence="12" id="KW-0645">Protease</keyword>
<evidence type="ECO:0000256" key="1">
    <source>
        <dbReference type="ARBA" id="ARBA00004141"/>
    </source>
</evidence>
<dbReference type="SMART" id="SM00154">
    <property type="entry name" value="ZnF_AN1"/>
    <property type="match status" value="1"/>
</dbReference>
<dbReference type="GO" id="GO:0004252">
    <property type="term" value="F:serine-type endopeptidase activity"/>
    <property type="evidence" value="ECO:0007669"/>
    <property type="project" value="InterPro"/>
</dbReference>
<dbReference type="InterPro" id="IPR050925">
    <property type="entry name" value="Rhomboid_protease_S54"/>
</dbReference>
<protein>
    <submittedName>
        <fullName evidence="12">Rhomboid family intramembrane serine protease</fullName>
    </submittedName>
</protein>
<dbReference type="PROSITE" id="PS51039">
    <property type="entry name" value="ZF_AN1"/>
    <property type="match status" value="1"/>
</dbReference>
<feature type="transmembrane region" description="Helical" evidence="10">
    <location>
        <begin position="259"/>
        <end position="276"/>
    </location>
</feature>
<evidence type="ECO:0000256" key="8">
    <source>
        <dbReference type="ARBA" id="ARBA00022989"/>
    </source>
</evidence>
<dbReference type="InterPro" id="IPR035896">
    <property type="entry name" value="AN1-like_Znf"/>
</dbReference>
<feature type="transmembrane region" description="Helical" evidence="10">
    <location>
        <begin position="176"/>
        <end position="198"/>
    </location>
</feature>
<dbReference type="AlphaFoldDB" id="A0A5N5UAW0"/>
<evidence type="ECO:0000313" key="12">
    <source>
        <dbReference type="EMBL" id="KAB7515753.1"/>
    </source>
</evidence>
<evidence type="ECO:0000256" key="4">
    <source>
        <dbReference type="ARBA" id="ARBA00022723"/>
    </source>
</evidence>
<dbReference type="InterPro" id="IPR022764">
    <property type="entry name" value="Peptidase_S54_rhomboid_dom"/>
</dbReference>
<comment type="subcellular location">
    <subcellularLocation>
        <location evidence="1">Membrane</location>
        <topology evidence="1">Multi-pass membrane protein</topology>
    </subcellularLocation>
</comment>
<evidence type="ECO:0000259" key="11">
    <source>
        <dbReference type="PROSITE" id="PS51039"/>
    </source>
</evidence>
<keyword evidence="7" id="KW-0862">Zinc</keyword>
<keyword evidence="13" id="KW-1185">Reference proteome</keyword>
<feature type="domain" description="AN1-type" evidence="11">
    <location>
        <begin position="1"/>
        <end position="44"/>
    </location>
</feature>
<evidence type="ECO:0000256" key="7">
    <source>
        <dbReference type="ARBA" id="ARBA00022833"/>
    </source>
</evidence>
<feature type="transmembrane region" description="Helical" evidence="10">
    <location>
        <begin position="204"/>
        <end position="221"/>
    </location>
</feature>
<dbReference type="SUPFAM" id="SSF118310">
    <property type="entry name" value="AN1-like Zinc finger"/>
    <property type="match status" value="1"/>
</dbReference>
<comment type="similarity">
    <text evidence="2">Belongs to the peptidase S54 family.</text>
</comment>
<evidence type="ECO:0000256" key="3">
    <source>
        <dbReference type="ARBA" id="ARBA00022692"/>
    </source>
</evidence>
<evidence type="ECO:0000256" key="9">
    <source>
        <dbReference type="ARBA" id="ARBA00023136"/>
    </source>
</evidence>
<feature type="transmembrane region" description="Helical" evidence="10">
    <location>
        <begin position="228"/>
        <end position="253"/>
    </location>
</feature>
<keyword evidence="8 10" id="KW-1133">Transmembrane helix</keyword>
<evidence type="ECO:0000256" key="10">
    <source>
        <dbReference type="SAM" id="Phobius"/>
    </source>
</evidence>
<dbReference type="GO" id="GO:0006508">
    <property type="term" value="P:proteolysis"/>
    <property type="evidence" value="ECO:0007669"/>
    <property type="project" value="UniProtKB-KW"/>
</dbReference>
<evidence type="ECO:0000313" key="13">
    <source>
        <dbReference type="Proteomes" id="UP000326865"/>
    </source>
</evidence>
<feature type="transmembrane region" description="Helical" evidence="10">
    <location>
        <begin position="85"/>
        <end position="105"/>
    </location>
</feature>
<dbReference type="GO" id="GO:0016020">
    <property type="term" value="C:membrane"/>
    <property type="evidence" value="ECO:0007669"/>
    <property type="project" value="UniProtKB-SubCell"/>
</dbReference>
<organism evidence="12 13">
    <name type="scientific">Halosegnis rubeus</name>
    <dbReference type="NCBI Taxonomy" id="2212850"/>
    <lineage>
        <taxon>Archaea</taxon>
        <taxon>Methanobacteriati</taxon>
        <taxon>Methanobacteriota</taxon>
        <taxon>Stenosarchaea group</taxon>
        <taxon>Halobacteria</taxon>
        <taxon>Halobacteriales</taxon>
        <taxon>Natronomonadaceae</taxon>
        <taxon>Halosegnis</taxon>
    </lineage>
</organism>
<keyword evidence="9 10" id="KW-0472">Membrane</keyword>
<dbReference type="Gene3D" id="1.20.1540.10">
    <property type="entry name" value="Rhomboid-like"/>
    <property type="match status" value="1"/>
</dbReference>
<gene>
    <name evidence="12" type="ORF">DM867_00995</name>
</gene>
<evidence type="ECO:0000256" key="6">
    <source>
        <dbReference type="ARBA" id="ARBA00022801"/>
    </source>
</evidence>
<dbReference type="SUPFAM" id="SSF144091">
    <property type="entry name" value="Rhomboid-like"/>
    <property type="match status" value="1"/>
</dbReference>
<keyword evidence="3 10" id="KW-0812">Transmembrane</keyword>
<dbReference type="InterPro" id="IPR035952">
    <property type="entry name" value="Rhomboid-like_sf"/>
</dbReference>
<feature type="transmembrane region" description="Helical" evidence="10">
    <location>
        <begin position="144"/>
        <end position="164"/>
    </location>
</feature>
<reference evidence="12 13" key="1">
    <citation type="submission" date="2019-10" db="EMBL/GenBank/DDBJ databases">
        <title>Unraveling microbial dark matter from salterns through culturing: the case of the genus Halosegnis.</title>
        <authorList>
            <person name="Duran-Viseras A."/>
            <person name="Andrei A.-S."/>
            <person name="Vera-Gargallo B."/>
            <person name="Ghai R."/>
            <person name="Sanchez-Porro C."/>
            <person name="Ventosa A."/>
        </authorList>
    </citation>
    <scope>NUCLEOTIDE SEQUENCE [LARGE SCALE GENOMIC DNA]</scope>
    <source>
        <strain evidence="12 13">F18-79</strain>
    </source>
</reference>
<dbReference type="RefSeq" id="WP_152133576.1">
    <property type="nucleotide sequence ID" value="NZ_QKKZ01000001.1"/>
</dbReference>